<keyword evidence="1" id="KW-0472">Membrane</keyword>
<feature type="transmembrane region" description="Helical" evidence="1">
    <location>
        <begin position="7"/>
        <end position="27"/>
    </location>
</feature>
<feature type="transmembrane region" description="Helical" evidence="1">
    <location>
        <begin position="271"/>
        <end position="292"/>
    </location>
</feature>
<feature type="transmembrane region" description="Helical" evidence="1">
    <location>
        <begin position="512"/>
        <end position="535"/>
    </location>
</feature>
<evidence type="ECO:0000256" key="1">
    <source>
        <dbReference type="SAM" id="Phobius"/>
    </source>
</evidence>
<feature type="transmembrane region" description="Helical" evidence="1">
    <location>
        <begin position="175"/>
        <end position="193"/>
    </location>
</feature>
<feature type="transmembrane region" description="Helical" evidence="1">
    <location>
        <begin position="33"/>
        <end position="51"/>
    </location>
</feature>
<feature type="transmembrane region" description="Helical" evidence="1">
    <location>
        <begin position="462"/>
        <end position="478"/>
    </location>
</feature>
<keyword evidence="1" id="KW-1133">Transmembrane helix</keyword>
<feature type="transmembrane region" description="Helical" evidence="1">
    <location>
        <begin position="430"/>
        <end position="450"/>
    </location>
</feature>
<feature type="transmembrane region" description="Helical" evidence="1">
    <location>
        <begin position="547"/>
        <end position="568"/>
    </location>
</feature>
<protein>
    <recommendedName>
        <fullName evidence="3">OPT family oligopeptide transporter</fullName>
    </recommendedName>
</protein>
<dbReference type="AlphaFoldDB" id="A0A7J2U4P4"/>
<evidence type="ECO:0000313" key="2">
    <source>
        <dbReference type="EMBL" id="HEM67172.1"/>
    </source>
</evidence>
<comment type="caution">
    <text evidence="2">The sequence shown here is derived from an EMBL/GenBank/DDBJ whole genome shotgun (WGS) entry which is preliminary data.</text>
</comment>
<name>A0A7J2U4P4_9CREN</name>
<feature type="transmembrane region" description="Helical" evidence="1">
    <location>
        <begin position="338"/>
        <end position="359"/>
    </location>
</feature>
<evidence type="ECO:0008006" key="3">
    <source>
        <dbReference type="Google" id="ProtNLM"/>
    </source>
</evidence>
<feature type="transmembrane region" description="Helical" evidence="1">
    <location>
        <begin position="205"/>
        <end position="228"/>
    </location>
</feature>
<proteinExistence type="predicted"/>
<gene>
    <name evidence="2" type="ORF">ENO26_06360</name>
</gene>
<feature type="transmembrane region" description="Helical" evidence="1">
    <location>
        <begin position="240"/>
        <end position="259"/>
    </location>
</feature>
<organism evidence="2">
    <name type="scientific">Ignisphaera aggregans</name>
    <dbReference type="NCBI Taxonomy" id="334771"/>
    <lineage>
        <taxon>Archaea</taxon>
        <taxon>Thermoproteota</taxon>
        <taxon>Thermoprotei</taxon>
        <taxon>Desulfurococcales</taxon>
        <taxon>Desulfurococcaceae</taxon>
        <taxon>Ignisphaera</taxon>
    </lineage>
</organism>
<feature type="transmembrane region" description="Helical" evidence="1">
    <location>
        <begin position="485"/>
        <end position="506"/>
    </location>
</feature>
<keyword evidence="1" id="KW-0812">Transmembrane</keyword>
<reference evidence="2" key="1">
    <citation type="journal article" date="2020" name="mSystems">
        <title>Genome- and Community-Level Interaction Insights into Carbon Utilization and Element Cycling Functions of Hydrothermarchaeota in Hydrothermal Sediment.</title>
        <authorList>
            <person name="Zhou Z."/>
            <person name="Liu Y."/>
            <person name="Xu W."/>
            <person name="Pan J."/>
            <person name="Luo Z.H."/>
            <person name="Li M."/>
        </authorList>
    </citation>
    <scope>NUCLEOTIDE SEQUENCE [LARGE SCALE GENOMIC DNA]</scope>
    <source>
        <strain evidence="2">SpSt-125</strain>
    </source>
</reference>
<dbReference type="EMBL" id="DSEU01000040">
    <property type="protein sequence ID" value="HEM67172.1"/>
    <property type="molecule type" value="Genomic_DNA"/>
</dbReference>
<feature type="transmembrane region" description="Helical" evidence="1">
    <location>
        <begin position="113"/>
        <end position="141"/>
    </location>
</feature>
<sequence>MKGVYTILIGIVVGLFISFANSYSYAISGYTTSEISLIYIPLVILTIFKLLKLNYDGQDLLYSTAVAIGVDITTTLTSGMYITYGFLGYVSNRLSLFGFNISIPPQLFSNKRFFFVDVVAMPTYITLAVASLGGLFIAFALRSHFFDKERLRYPIGTVCAIVVQALKNVLIKRKFLAIFFIAGFALQMFYFINQMALDLTPAASMFIPGTSLALAFVPLVFALFLLLPLGVLRMLFTGSFLMYLVFIPMAIILFKIPIIPAQSYDDMLFSISPIVLSYNVGFVITFLLFYIIKYLKQLLLSLKVAIEFTIERFMLLVGITFLAFLGLTALMLTHLNNFSLMLIIMLVLFLHFILIIGNIRNVGETGTGSQALYPLVTMSMYVAGVRNPLTYAVLDPYTGIPMPQTVAASVMNLLRYARFSKGNNIRVIKYFSIGVVVGSIATYLYGNILLSVYGVNSPQMPLTRWIPTVVWMAAIYNGKLTMASLYVVVFSLLFAIPLIFLSHLLGFPLFPFLVGITLTPDIGFQALLAYFIKNLIVRFGSALHERLIISVAFFLLGAALAIIVNTILNALGLPL</sequence>
<feature type="transmembrane region" description="Helical" evidence="1">
    <location>
        <begin position="60"/>
        <end position="87"/>
    </location>
</feature>
<accession>A0A7J2U4P4</accession>
<feature type="transmembrane region" description="Helical" evidence="1">
    <location>
        <begin position="313"/>
        <end position="332"/>
    </location>
</feature>